<name>A0A2C9KY99_BIOGL</name>
<dbReference type="OrthoDB" id="6108238at2759"/>
<sequence length="247" mass="27791">MEIQTLNVAQLQYLVIFISTAISHVSCFCDETIYDRLDSCIESLSFESIGSSNIGSSLLDRNSDLTHLRDMCGNGDFFNAINCMERTIDECKYATTDEAQDVRTMINIERARNTIQYFCTHFKVYERHWQCITGHHEEVTQCAGPSTALFQTQMEATSNKDSQTFQCRLSSSILDCNLKVLRDQCSSEAVDFVQTVMEGFQPSFCASLNTGKSSGTYGLVKDENKAQNIGPSSFLLLFIVIYWTIAT</sequence>
<organism evidence="2 3">
    <name type="scientific">Biomphalaria glabrata</name>
    <name type="common">Bloodfluke planorb</name>
    <name type="synonym">Freshwater snail</name>
    <dbReference type="NCBI Taxonomy" id="6526"/>
    <lineage>
        <taxon>Eukaryota</taxon>
        <taxon>Metazoa</taxon>
        <taxon>Spiralia</taxon>
        <taxon>Lophotrochozoa</taxon>
        <taxon>Mollusca</taxon>
        <taxon>Gastropoda</taxon>
        <taxon>Heterobranchia</taxon>
        <taxon>Euthyneura</taxon>
        <taxon>Panpulmonata</taxon>
        <taxon>Hygrophila</taxon>
        <taxon>Lymnaeoidea</taxon>
        <taxon>Planorbidae</taxon>
        <taxon>Biomphalaria</taxon>
    </lineage>
</organism>
<accession>A0A2C9KY99</accession>
<evidence type="ECO:0000313" key="2">
    <source>
        <dbReference type="EnsemblMetazoa" id="BGLB024826-PA"/>
    </source>
</evidence>
<dbReference type="Proteomes" id="UP000076420">
    <property type="component" value="Unassembled WGS sequence"/>
</dbReference>
<protein>
    <recommendedName>
        <fullName evidence="4">DUF19 domain-containing protein</fullName>
    </recommendedName>
</protein>
<evidence type="ECO:0000256" key="1">
    <source>
        <dbReference type="SAM" id="Phobius"/>
    </source>
</evidence>
<dbReference type="VEuPathDB" id="VectorBase:BGLB024826"/>
<keyword evidence="1" id="KW-0472">Membrane</keyword>
<evidence type="ECO:0000313" key="3">
    <source>
        <dbReference type="Proteomes" id="UP000076420"/>
    </source>
</evidence>
<dbReference type="VEuPathDB" id="VectorBase:BGLAX_027658"/>
<dbReference type="EnsemblMetazoa" id="BGLB024826-RA">
    <property type="protein sequence ID" value="BGLB024826-PA"/>
    <property type="gene ID" value="BGLB024826"/>
</dbReference>
<dbReference type="AlphaFoldDB" id="A0A2C9KY99"/>
<gene>
    <name evidence="2" type="primary">106072509</name>
</gene>
<evidence type="ECO:0008006" key="4">
    <source>
        <dbReference type="Google" id="ProtNLM"/>
    </source>
</evidence>
<reference evidence="2" key="1">
    <citation type="submission" date="2020-05" db="UniProtKB">
        <authorList>
            <consortium name="EnsemblMetazoa"/>
        </authorList>
    </citation>
    <scope>IDENTIFICATION</scope>
    <source>
        <strain evidence="2">BB02</strain>
    </source>
</reference>
<keyword evidence="1" id="KW-0812">Transmembrane</keyword>
<keyword evidence="1" id="KW-1133">Transmembrane helix</keyword>
<proteinExistence type="predicted"/>
<dbReference type="KEGG" id="bgt:106072509"/>
<feature type="transmembrane region" description="Helical" evidence="1">
    <location>
        <begin position="229"/>
        <end position="246"/>
    </location>
</feature>